<dbReference type="InterPro" id="IPR002797">
    <property type="entry name" value="Polysacc_synth"/>
</dbReference>
<comment type="subcellular location">
    <subcellularLocation>
        <location evidence="1">Cell membrane</location>
        <topology evidence="1">Multi-pass membrane protein</topology>
    </subcellularLocation>
</comment>
<gene>
    <name evidence="7" type="ORF">EGH23_23090</name>
</gene>
<accession>A0AAW4PIE4</accession>
<dbReference type="EMBL" id="RKLT01000027">
    <property type="protein sequence ID" value="MBX0297759.1"/>
    <property type="molecule type" value="Genomic_DNA"/>
</dbReference>
<keyword evidence="8" id="KW-1185">Reference proteome</keyword>
<evidence type="ECO:0000313" key="7">
    <source>
        <dbReference type="EMBL" id="MBX0297759.1"/>
    </source>
</evidence>
<dbReference type="Pfam" id="PF01943">
    <property type="entry name" value="Polysacc_synt"/>
    <property type="match status" value="1"/>
</dbReference>
<feature type="transmembrane region" description="Helical" evidence="6">
    <location>
        <begin position="332"/>
        <end position="356"/>
    </location>
</feature>
<reference evidence="7 8" key="1">
    <citation type="submission" date="2021-06" db="EMBL/GenBank/DDBJ databases">
        <title>Halomicroarcula sp. a new haloarchaeum isolated from saline soil.</title>
        <authorList>
            <person name="Duran-Viseras A."/>
            <person name="Sanchez-Porro C."/>
            <person name="Ventosa A."/>
        </authorList>
    </citation>
    <scope>NUCLEOTIDE SEQUENCE [LARGE SCALE GENOMIC DNA]</scope>
    <source>
        <strain evidence="7 8">F27</strain>
    </source>
</reference>
<evidence type="ECO:0000256" key="4">
    <source>
        <dbReference type="ARBA" id="ARBA00022989"/>
    </source>
</evidence>
<feature type="transmembrane region" description="Helical" evidence="6">
    <location>
        <begin position="302"/>
        <end position="326"/>
    </location>
</feature>
<evidence type="ECO:0000256" key="6">
    <source>
        <dbReference type="SAM" id="Phobius"/>
    </source>
</evidence>
<feature type="transmembrane region" description="Helical" evidence="6">
    <location>
        <begin position="451"/>
        <end position="470"/>
    </location>
</feature>
<proteinExistence type="predicted"/>
<evidence type="ECO:0000256" key="3">
    <source>
        <dbReference type="ARBA" id="ARBA00022692"/>
    </source>
</evidence>
<dbReference type="CDD" id="cd13128">
    <property type="entry name" value="MATE_Wzx_like"/>
    <property type="match status" value="1"/>
</dbReference>
<feature type="transmembrane region" description="Helical" evidence="6">
    <location>
        <begin position="181"/>
        <end position="199"/>
    </location>
</feature>
<dbReference type="PANTHER" id="PTHR30250:SF27">
    <property type="entry name" value="POLYSACCHARIDE BIOSYNTHESIS PROTEIN"/>
    <property type="match status" value="1"/>
</dbReference>
<feature type="transmembrane region" description="Helical" evidence="6">
    <location>
        <begin position="257"/>
        <end position="281"/>
    </location>
</feature>
<organism evidence="7 8">
    <name type="scientific">Haloarcula nitratireducens</name>
    <dbReference type="NCBI Taxonomy" id="2487749"/>
    <lineage>
        <taxon>Archaea</taxon>
        <taxon>Methanobacteriati</taxon>
        <taxon>Methanobacteriota</taxon>
        <taxon>Stenosarchaea group</taxon>
        <taxon>Halobacteria</taxon>
        <taxon>Halobacteriales</taxon>
        <taxon>Haloarculaceae</taxon>
        <taxon>Haloarcula</taxon>
    </lineage>
</organism>
<dbReference type="RefSeq" id="WP_220582343.1">
    <property type="nucleotide sequence ID" value="NZ_RKLT01000027.1"/>
</dbReference>
<dbReference type="PANTHER" id="PTHR30250">
    <property type="entry name" value="PST FAMILY PREDICTED COLANIC ACID TRANSPORTER"/>
    <property type="match status" value="1"/>
</dbReference>
<sequence length="484" mass="52452">MLTRNLRSLISISFIGRLLGSGLQYGIYIVIGRYLGAESLGLFTFGFVILNIGATVSKIGLDKAVRKFVPIYRESSDDALLTGTLLISLVVPFCLGISVSLFLYLGSDFVETYFSQSLDATTMLFLAGIPFMALMTVGQVATTGFIQTKYSVLIKDIGQSLSAIVFVVIGTVVIGTVEATIVGYVFSLVVAAGLALYFLHNLGGFDGISDPVFEVRQILKYSTPLTIAALAQYLMQWTDVLMLGAFGTPAGIGRYQVAYQTAVILGFLIGAANSIFPSVASDLYDKGQMDRLREMYAALTKWLTYLTALGLVFLVVNASNILTLFGNEFTDVWVVLTLLAGAFTFATAVGPAGFLLMMTDHEQVEMTNTLVVAATNVVLNYVLIQELGVLGAALATGGSLVLLSVLRLAETWWFLDVRPYVRDYWKGAIAITTAFPLMLVGELFLSHSIVVVFVSGLLSLPVFCVVIYYIGFDSTDRRLIENLS</sequence>
<feature type="transmembrane region" description="Helical" evidence="6">
    <location>
        <begin position="427"/>
        <end position="445"/>
    </location>
</feature>
<evidence type="ECO:0000256" key="5">
    <source>
        <dbReference type="ARBA" id="ARBA00023136"/>
    </source>
</evidence>
<feature type="transmembrane region" description="Helical" evidence="6">
    <location>
        <begin position="12"/>
        <end position="34"/>
    </location>
</feature>
<dbReference type="InterPro" id="IPR050833">
    <property type="entry name" value="Poly_Biosynth_Transport"/>
</dbReference>
<feature type="transmembrane region" description="Helical" evidence="6">
    <location>
        <begin position="157"/>
        <end position="175"/>
    </location>
</feature>
<feature type="transmembrane region" description="Helical" evidence="6">
    <location>
        <begin position="390"/>
        <end position="415"/>
    </location>
</feature>
<dbReference type="GO" id="GO:0005886">
    <property type="term" value="C:plasma membrane"/>
    <property type="evidence" value="ECO:0007669"/>
    <property type="project" value="UniProtKB-SubCell"/>
</dbReference>
<comment type="caution">
    <text evidence="7">The sequence shown here is derived from an EMBL/GenBank/DDBJ whole genome shotgun (WGS) entry which is preliminary data.</text>
</comment>
<dbReference type="AlphaFoldDB" id="A0AAW4PIE4"/>
<evidence type="ECO:0000256" key="1">
    <source>
        <dbReference type="ARBA" id="ARBA00004651"/>
    </source>
</evidence>
<keyword evidence="5 6" id="KW-0472">Membrane</keyword>
<feature type="transmembrane region" description="Helical" evidence="6">
    <location>
        <begin position="80"/>
        <end position="104"/>
    </location>
</feature>
<name>A0AAW4PIE4_9EURY</name>
<feature type="transmembrane region" description="Helical" evidence="6">
    <location>
        <begin position="124"/>
        <end position="145"/>
    </location>
</feature>
<keyword evidence="2" id="KW-1003">Cell membrane</keyword>
<evidence type="ECO:0000313" key="8">
    <source>
        <dbReference type="Proteomes" id="UP001430455"/>
    </source>
</evidence>
<keyword evidence="3 6" id="KW-0812">Transmembrane</keyword>
<keyword evidence="4 6" id="KW-1133">Transmembrane helix</keyword>
<evidence type="ECO:0000256" key="2">
    <source>
        <dbReference type="ARBA" id="ARBA00022475"/>
    </source>
</evidence>
<dbReference type="Proteomes" id="UP001430455">
    <property type="component" value="Unassembled WGS sequence"/>
</dbReference>
<protein>
    <submittedName>
        <fullName evidence="7">Flippase</fullName>
    </submittedName>
</protein>
<feature type="transmembrane region" description="Helical" evidence="6">
    <location>
        <begin position="40"/>
        <end position="59"/>
    </location>
</feature>